<evidence type="ECO:0000256" key="4">
    <source>
        <dbReference type="ARBA" id="ARBA00022519"/>
    </source>
</evidence>
<keyword evidence="11" id="KW-1185">Reference proteome</keyword>
<evidence type="ECO:0000256" key="5">
    <source>
        <dbReference type="ARBA" id="ARBA00022692"/>
    </source>
</evidence>
<organism evidence="10 11">
    <name type="scientific">Nocardioides bruguierae</name>
    <dbReference type="NCBI Taxonomy" id="2945102"/>
    <lineage>
        <taxon>Bacteria</taxon>
        <taxon>Bacillati</taxon>
        <taxon>Actinomycetota</taxon>
        <taxon>Actinomycetes</taxon>
        <taxon>Propionibacteriales</taxon>
        <taxon>Nocardioidaceae</taxon>
        <taxon>Nocardioides</taxon>
    </lineage>
</organism>
<keyword evidence="7 8" id="KW-0472">Membrane</keyword>
<proteinExistence type="predicted"/>
<evidence type="ECO:0000256" key="6">
    <source>
        <dbReference type="ARBA" id="ARBA00022989"/>
    </source>
</evidence>
<evidence type="ECO:0000259" key="9">
    <source>
        <dbReference type="Pfam" id="PF12019"/>
    </source>
</evidence>
<gene>
    <name evidence="10" type="ORF">M8330_18950</name>
</gene>
<dbReference type="SUPFAM" id="SSF54523">
    <property type="entry name" value="Pili subunits"/>
    <property type="match status" value="1"/>
</dbReference>
<comment type="subcellular location">
    <subcellularLocation>
        <location evidence="1">Cell inner membrane</location>
        <topology evidence="1">Single-pass membrane protein</topology>
    </subcellularLocation>
</comment>
<evidence type="ECO:0000313" key="11">
    <source>
        <dbReference type="Proteomes" id="UP001139485"/>
    </source>
</evidence>
<keyword evidence="3" id="KW-0488">Methylation</keyword>
<dbReference type="GO" id="GO:0005886">
    <property type="term" value="C:plasma membrane"/>
    <property type="evidence" value="ECO:0007669"/>
    <property type="project" value="UniProtKB-SubCell"/>
</dbReference>
<evidence type="ECO:0000256" key="2">
    <source>
        <dbReference type="ARBA" id="ARBA00022475"/>
    </source>
</evidence>
<dbReference type="InterPro" id="IPR012902">
    <property type="entry name" value="N_methyl_site"/>
</dbReference>
<evidence type="ECO:0000256" key="1">
    <source>
        <dbReference type="ARBA" id="ARBA00004377"/>
    </source>
</evidence>
<evidence type="ECO:0000256" key="3">
    <source>
        <dbReference type="ARBA" id="ARBA00022481"/>
    </source>
</evidence>
<sequence>MTQPTDPRDRGFTLVELMATVTVLTIVLGIAISGWVQWTRANAQEGTAEQVQAALRATQQRAVTEGRSLCVMFTDADYQLFSGRCADDDRTALQEPVALDGQGTHLLDPAFTTDDDGTLPGVTFSSRGTATAGTVTVVRDDSDREIVIHVEGLTGRVSRR</sequence>
<dbReference type="GO" id="GO:0015628">
    <property type="term" value="P:protein secretion by the type II secretion system"/>
    <property type="evidence" value="ECO:0007669"/>
    <property type="project" value="InterPro"/>
</dbReference>
<dbReference type="PROSITE" id="PS00409">
    <property type="entry name" value="PROKAR_NTER_METHYL"/>
    <property type="match status" value="1"/>
</dbReference>
<dbReference type="InterPro" id="IPR022346">
    <property type="entry name" value="T2SS_GspH"/>
</dbReference>
<dbReference type="Pfam" id="PF07963">
    <property type="entry name" value="N_methyl"/>
    <property type="match status" value="1"/>
</dbReference>
<evidence type="ECO:0000313" key="10">
    <source>
        <dbReference type="EMBL" id="MCM0622373.1"/>
    </source>
</evidence>
<reference evidence="10" key="1">
    <citation type="submission" date="2022-05" db="EMBL/GenBank/DDBJ databases">
        <authorList>
            <person name="Tuo L."/>
        </authorList>
    </citation>
    <scope>NUCLEOTIDE SEQUENCE</scope>
    <source>
        <strain evidence="10">BSK12Z-4</strain>
    </source>
</reference>
<accession>A0A9X2IGU0</accession>
<dbReference type="Pfam" id="PF12019">
    <property type="entry name" value="GspH"/>
    <property type="match status" value="1"/>
</dbReference>
<name>A0A9X2IGU0_9ACTN</name>
<keyword evidence="6 8" id="KW-1133">Transmembrane helix</keyword>
<feature type="transmembrane region" description="Helical" evidence="8">
    <location>
        <begin position="12"/>
        <end position="36"/>
    </location>
</feature>
<dbReference type="InterPro" id="IPR045584">
    <property type="entry name" value="Pilin-like"/>
</dbReference>
<dbReference type="AlphaFoldDB" id="A0A9X2IGU0"/>
<dbReference type="Gene3D" id="3.30.700.10">
    <property type="entry name" value="Glycoprotein, Type 4 Pilin"/>
    <property type="match status" value="1"/>
</dbReference>
<dbReference type="GO" id="GO:0015627">
    <property type="term" value="C:type II protein secretion system complex"/>
    <property type="evidence" value="ECO:0007669"/>
    <property type="project" value="InterPro"/>
</dbReference>
<evidence type="ECO:0000256" key="8">
    <source>
        <dbReference type="SAM" id="Phobius"/>
    </source>
</evidence>
<protein>
    <submittedName>
        <fullName evidence="10">GspH/FimT family pseudopilin</fullName>
    </submittedName>
</protein>
<dbReference type="NCBIfam" id="TIGR02532">
    <property type="entry name" value="IV_pilin_GFxxxE"/>
    <property type="match status" value="1"/>
</dbReference>
<dbReference type="EMBL" id="JAMOIL010000033">
    <property type="protein sequence ID" value="MCM0622373.1"/>
    <property type="molecule type" value="Genomic_DNA"/>
</dbReference>
<evidence type="ECO:0000256" key="7">
    <source>
        <dbReference type="ARBA" id="ARBA00023136"/>
    </source>
</evidence>
<dbReference type="Proteomes" id="UP001139485">
    <property type="component" value="Unassembled WGS sequence"/>
</dbReference>
<feature type="domain" description="General secretion pathway GspH" evidence="9">
    <location>
        <begin position="47"/>
        <end position="149"/>
    </location>
</feature>
<keyword evidence="5 8" id="KW-0812">Transmembrane</keyword>
<keyword evidence="4" id="KW-0997">Cell inner membrane</keyword>
<dbReference type="RefSeq" id="WP_250828592.1">
    <property type="nucleotide sequence ID" value="NZ_JAMOIL010000033.1"/>
</dbReference>
<comment type="caution">
    <text evidence="10">The sequence shown here is derived from an EMBL/GenBank/DDBJ whole genome shotgun (WGS) entry which is preliminary data.</text>
</comment>
<keyword evidence="2" id="KW-1003">Cell membrane</keyword>